<dbReference type="SUPFAM" id="SSF48403">
    <property type="entry name" value="Ankyrin repeat"/>
    <property type="match status" value="1"/>
</dbReference>
<gene>
    <name evidence="1" type="ORF">FOMG_13452</name>
</gene>
<dbReference type="InterPro" id="IPR036770">
    <property type="entry name" value="Ankyrin_rpt-contain_sf"/>
</dbReference>
<organism evidence="1">
    <name type="scientific">Fusarium oxysporum f. sp. melonis 26406</name>
    <dbReference type="NCBI Taxonomy" id="1089452"/>
    <lineage>
        <taxon>Eukaryota</taxon>
        <taxon>Fungi</taxon>
        <taxon>Dikarya</taxon>
        <taxon>Ascomycota</taxon>
        <taxon>Pezizomycotina</taxon>
        <taxon>Sordariomycetes</taxon>
        <taxon>Hypocreomycetidae</taxon>
        <taxon>Hypocreales</taxon>
        <taxon>Nectriaceae</taxon>
        <taxon>Fusarium</taxon>
        <taxon>Fusarium oxysporum species complex</taxon>
    </lineage>
</organism>
<dbReference type="VEuPathDB" id="FungiDB:FOMG_13452"/>
<sequence>MTELALAIIPLGITVTSGLVKYLKTFNDHDDDRARLVRQAERFETTFQSLGAALDRSQLNPELSISASEASACLRECQKALEELDNLQQKTFATTTSTVATTPHARTKGKIKDGYKKLLYPLRKSDIKALEGALEKLSTTLSLALGILHLDKESLTRKMLNEQMVEIQKNTIVNSNTSTAIKELHQPISRIDLAAPVLQTSVDAIIPHFDQRFDQISYQISYQHVQMQAQIKSLLDMAGPARYQDHLGINQQPSYNHSGEQGNYIAARETEQELHTLSKRTDSVSTCSCHLQRVRRSKRFALGPVHFAEEMLPNLCHEKDCVFFIPSSGYEKTRTVRFTGLASLLKKGDEVSFSIRARAGRFSISPSFTYFPVVDKNVAPAFLVMDLLGAIKLKNINETRSRVILNAAQRKLQELFCSGRASPYDVTQDSSTLLHFLGFTAYPWLTTVQGANSPFVRLTCEALVNFLVAAGTPVTVRDNYGVSALHTVIDGTFVPASIYGQLNAENDVEERSTLYFPPQFHRRALLDYYDHNQSVARSKFHYLIEPCVATLPMILEGLRHVPVQYGPLSLAVIRNNLQEVERLVSLHAHMFKEVSFYGETPLHIAIYRLDILKTLAEKANPEIWIQYSNDGATVLSLAIQVSHEICDRENALDESCCPCTLPLRIILAAGCPIIPHRDFRQDGHRHIPVWSFSEASLHCKTLLAKELRSRRRQLRDLVRNKLSITEFSKFTPLEEVPDIDAIAMDRLLRQKGILSLGPLSTFVDEDLPQQPYRDVRYYSKSIFFDLRKPEDADIFIDSGFKMICADQDHDSSLHKAPFNRPYPWMGSISLNYAIWLFDHQAPLWKWSYRFTSPMPSIFVLADILSMQDYEGPCQDNTKDRVEIYLSESVLVDNCSCLCSPDGCTPFTSRMKWLAHPYKQAEDLAPQDYATRFSSYVEIYGKSLNLSHHVIMVRQATFAALDLKHTCLERPGYRWPSELYWMYFTDPVSELDPDEKEFEILNVDAEAMNQLEDMVVMFQDFVLTGRQTTILRNSDSFDTDYLAFNGPSTLGIDNLYYQRALEFWEHIWANRMQIALDTVAKGWENNLDGLNDLVHISTCEEVVQETRDSLDEGDDEILNRIIQRIQDI</sequence>
<evidence type="ECO:0000313" key="1">
    <source>
        <dbReference type="EMBL" id="EXK30668.1"/>
    </source>
</evidence>
<dbReference type="OrthoDB" id="1577640at2759"/>
<dbReference type="AlphaFoldDB" id="W9ZQV1"/>
<protein>
    <recommendedName>
        <fullName evidence="2">Fungal N-terminal domain-containing protein</fullName>
    </recommendedName>
</protein>
<reference evidence="1" key="1">
    <citation type="submission" date="2012-04" db="EMBL/GenBank/DDBJ databases">
        <title>The Genome Sequence of Fusarium oxysporum melonis.</title>
        <authorList>
            <consortium name="The Broad Institute Genome Sequencing Platform"/>
            <person name="Ma L.-J."/>
            <person name="Gale L.R."/>
            <person name="Schwartz D.C."/>
            <person name="Zhou S."/>
            <person name="Corby-Kistler H."/>
            <person name="Young S.K."/>
            <person name="Zeng Q."/>
            <person name="Gargeya S."/>
            <person name="Fitzgerald M."/>
            <person name="Haas B."/>
            <person name="Abouelleil A."/>
            <person name="Alvarado L."/>
            <person name="Arachchi H.M."/>
            <person name="Berlin A."/>
            <person name="Brown A."/>
            <person name="Chapman S.B."/>
            <person name="Chen Z."/>
            <person name="Dunbar C."/>
            <person name="Freedman E."/>
            <person name="Gearin G."/>
            <person name="Goldberg J."/>
            <person name="Griggs A."/>
            <person name="Gujja S."/>
            <person name="Heiman D."/>
            <person name="Howarth C."/>
            <person name="Larson L."/>
            <person name="Lui A."/>
            <person name="MacDonald P.J.P."/>
            <person name="Montmayeur A."/>
            <person name="Murphy C."/>
            <person name="Neiman D."/>
            <person name="Pearson M."/>
            <person name="Priest M."/>
            <person name="Roberts A."/>
            <person name="Saif S."/>
            <person name="Shea T."/>
            <person name="Shenoy N."/>
            <person name="Sisk P."/>
            <person name="Stolte C."/>
            <person name="Sykes S."/>
            <person name="Wortman J."/>
            <person name="Nusbaum C."/>
            <person name="Birren B."/>
        </authorList>
    </citation>
    <scope>NUCLEOTIDE SEQUENCE</scope>
    <source>
        <strain evidence="1">26406</strain>
    </source>
</reference>
<name>W9ZQV1_FUSOX</name>
<dbReference type="Gene3D" id="1.25.40.20">
    <property type="entry name" value="Ankyrin repeat-containing domain"/>
    <property type="match status" value="1"/>
</dbReference>
<dbReference type="Proteomes" id="UP000030703">
    <property type="component" value="Unassembled WGS sequence"/>
</dbReference>
<accession>W9ZQV1</accession>
<evidence type="ECO:0008006" key="2">
    <source>
        <dbReference type="Google" id="ProtNLM"/>
    </source>
</evidence>
<reference evidence="1" key="2">
    <citation type="submission" date="2012-05" db="EMBL/GenBank/DDBJ databases">
        <title>Annotation of the Genome Sequence of Fusarium oxysporum f. sp. melonis 26406.</title>
        <authorList>
            <consortium name="The Broad Institute Genomics Platform"/>
            <person name="Ma L.-J."/>
            <person name="Corby-Kistler H."/>
            <person name="Broz K."/>
            <person name="Gale L.R."/>
            <person name="Jonkers W."/>
            <person name="O'Donnell K."/>
            <person name="Ploetz R."/>
            <person name="Steinberg C."/>
            <person name="Schwartz D.C."/>
            <person name="VanEtten H."/>
            <person name="Zhou S."/>
            <person name="Young S.K."/>
            <person name="Zeng Q."/>
            <person name="Gargeya S."/>
            <person name="Fitzgerald M."/>
            <person name="Abouelleil A."/>
            <person name="Alvarado L."/>
            <person name="Chapman S.B."/>
            <person name="Gainer-Dewar J."/>
            <person name="Goldberg J."/>
            <person name="Griggs A."/>
            <person name="Gujja S."/>
            <person name="Hansen M."/>
            <person name="Howarth C."/>
            <person name="Imamovic A."/>
            <person name="Ireland A."/>
            <person name="Larimer J."/>
            <person name="McCowan C."/>
            <person name="Murphy C."/>
            <person name="Pearson M."/>
            <person name="Poon T.W."/>
            <person name="Priest M."/>
            <person name="Roberts A."/>
            <person name="Saif S."/>
            <person name="Shea T."/>
            <person name="Sykes S."/>
            <person name="Wortman J."/>
            <person name="Nusbaum C."/>
            <person name="Birren B."/>
        </authorList>
    </citation>
    <scope>NUCLEOTIDE SEQUENCE</scope>
    <source>
        <strain evidence="1">26406</strain>
    </source>
</reference>
<proteinExistence type="predicted"/>
<dbReference type="HOGENOM" id="CLU_008751_0_0_1"/>
<dbReference type="EMBL" id="JH659340">
    <property type="protein sequence ID" value="EXK30668.1"/>
    <property type="molecule type" value="Genomic_DNA"/>
</dbReference>